<comment type="caution">
    <text evidence="14">The sequence shown here is derived from an EMBL/GenBank/DDBJ whole genome shotgun (WGS) entry which is preliminary data.</text>
</comment>
<dbReference type="PROSITE" id="PS00198">
    <property type="entry name" value="4FE4S_FER_1"/>
    <property type="match status" value="1"/>
</dbReference>
<dbReference type="InterPro" id="IPR001041">
    <property type="entry name" value="2Fe-2S_ferredoxin-type"/>
</dbReference>
<dbReference type="PANTHER" id="PTHR11921">
    <property type="entry name" value="SUCCINATE DEHYDROGENASE IRON-SULFUR PROTEIN"/>
    <property type="match status" value="1"/>
</dbReference>
<dbReference type="PROSITE" id="PS00197">
    <property type="entry name" value="2FE2S_FER_1"/>
    <property type="match status" value="1"/>
</dbReference>
<dbReference type="InterPro" id="IPR017900">
    <property type="entry name" value="4Fe4S_Fe_S_CS"/>
</dbReference>
<evidence type="ECO:0000259" key="12">
    <source>
        <dbReference type="PROSITE" id="PS51085"/>
    </source>
</evidence>
<keyword evidence="10 11" id="KW-0003">3Fe-4S</keyword>
<gene>
    <name evidence="14" type="ORF">ABC977_14290</name>
</gene>
<comment type="catalytic activity">
    <reaction evidence="11">
        <text>a menaquinone + succinate = a menaquinol + fumarate</text>
        <dbReference type="Rhea" id="RHEA:27834"/>
        <dbReference type="Rhea" id="RHEA-COMP:9537"/>
        <dbReference type="Rhea" id="RHEA-COMP:9539"/>
        <dbReference type="ChEBI" id="CHEBI:16374"/>
        <dbReference type="ChEBI" id="CHEBI:18151"/>
        <dbReference type="ChEBI" id="CHEBI:29806"/>
        <dbReference type="ChEBI" id="CHEBI:30031"/>
        <dbReference type="EC" id="1.3.5.1"/>
    </reaction>
</comment>
<dbReference type="SUPFAM" id="SSF46548">
    <property type="entry name" value="alpha-helical ferredoxin"/>
    <property type="match status" value="1"/>
</dbReference>
<organism evidence="14 15">
    <name type="scientific">Thioalkalicoccus limnaeus</name>
    <dbReference type="NCBI Taxonomy" id="120681"/>
    <lineage>
        <taxon>Bacteria</taxon>
        <taxon>Pseudomonadati</taxon>
        <taxon>Pseudomonadota</taxon>
        <taxon>Gammaproteobacteria</taxon>
        <taxon>Chromatiales</taxon>
        <taxon>Chromatiaceae</taxon>
        <taxon>Thioalkalicoccus</taxon>
    </lineage>
</organism>
<dbReference type="NCBIfam" id="NF009051">
    <property type="entry name" value="PRK12385.1"/>
    <property type="match status" value="1"/>
</dbReference>
<accession>A0ABV4BJT9</accession>
<evidence type="ECO:0000256" key="9">
    <source>
        <dbReference type="ARBA" id="ARBA00023014"/>
    </source>
</evidence>
<keyword evidence="7" id="KW-0560">Oxidoreductase</keyword>
<dbReference type="Gene3D" id="1.10.1060.10">
    <property type="entry name" value="Alpha-helical ferredoxin"/>
    <property type="match status" value="1"/>
</dbReference>
<dbReference type="PROSITE" id="PS51379">
    <property type="entry name" value="4FE4S_FER_2"/>
    <property type="match status" value="1"/>
</dbReference>
<keyword evidence="15" id="KW-1185">Reference proteome</keyword>
<dbReference type="RefSeq" id="WP_369667959.1">
    <property type="nucleotide sequence ID" value="NZ_JBDKXB010000024.1"/>
</dbReference>
<keyword evidence="6 11" id="KW-0479">Metal-binding</keyword>
<dbReference type="NCBIfam" id="TIGR00384">
    <property type="entry name" value="dhsB"/>
    <property type="match status" value="1"/>
</dbReference>
<comment type="pathway">
    <text evidence="1">Carbohydrate metabolism; tricarboxylic acid cycle; fumarate from succinate (bacterial route): step 1/1.</text>
</comment>
<reference evidence="14 15" key="1">
    <citation type="submission" date="2024-05" db="EMBL/GenBank/DDBJ databases">
        <title>Genome Sequence and Characterization of the New Strain Purple Sulfur Bacterium of Genus Thioalkalicoccus.</title>
        <authorList>
            <person name="Bryantseva I.A."/>
            <person name="Kyndt J.A."/>
            <person name="Imhoff J.F."/>
        </authorList>
    </citation>
    <scope>NUCLEOTIDE SEQUENCE [LARGE SCALE GENOMIC DNA]</scope>
    <source>
        <strain evidence="14 15">Um2</strain>
    </source>
</reference>
<dbReference type="CDD" id="cd00207">
    <property type="entry name" value="fer2"/>
    <property type="match status" value="1"/>
</dbReference>
<evidence type="ECO:0000256" key="1">
    <source>
        <dbReference type="ARBA" id="ARBA00004894"/>
    </source>
</evidence>
<dbReference type="SUPFAM" id="SSF54292">
    <property type="entry name" value="2Fe-2S ferredoxin-like"/>
    <property type="match status" value="1"/>
</dbReference>
<dbReference type="EMBL" id="JBDKXB010000024">
    <property type="protein sequence ID" value="MEY6433573.1"/>
    <property type="molecule type" value="Genomic_DNA"/>
</dbReference>
<dbReference type="PANTHER" id="PTHR11921:SF29">
    <property type="entry name" value="SUCCINATE DEHYDROGENASE [UBIQUINONE] IRON-SULFUR SUBUNIT, MITOCHONDRIAL"/>
    <property type="match status" value="1"/>
</dbReference>
<dbReference type="PROSITE" id="PS51085">
    <property type="entry name" value="2FE2S_FER_2"/>
    <property type="match status" value="1"/>
</dbReference>
<feature type="domain" description="4Fe-4S ferredoxin-type" evidence="13">
    <location>
        <begin position="139"/>
        <end position="169"/>
    </location>
</feature>
<evidence type="ECO:0000256" key="11">
    <source>
        <dbReference type="RuleBase" id="RU361237"/>
    </source>
</evidence>
<keyword evidence="9 11" id="KW-0411">Iron-sulfur</keyword>
<dbReference type="Gene3D" id="3.10.20.30">
    <property type="match status" value="1"/>
</dbReference>
<sequence>MNQTIVIEVQRYRPEQDPHPWWQSFELDYLPEMSVLDALHRIKDRHDSGLAYRWSCRMAICGSCGLMVDGVPRLGCKTFLRDYYPNSIRLGPLAHFPIERDLIVDLRDFVDKLAAVKPYLIRAAQDEQPSEPRRQTPTQLARFLPFAQCISCGLCYAACPEYGLDNRFFGPAALALLHRYNRDSRDQGRAERLPVMNSEDGVWGCTFVGYCSQVCPKGVDPAAAINQGKITSLIDYVRHLVGLSPARSGPDATREAEG</sequence>
<name>A0ABV4BJT9_9GAMM</name>
<dbReference type="InterPro" id="IPR012675">
    <property type="entry name" value="Beta-grasp_dom_sf"/>
</dbReference>
<dbReference type="Pfam" id="PF13085">
    <property type="entry name" value="Fer2_3"/>
    <property type="match status" value="1"/>
</dbReference>
<evidence type="ECO:0000256" key="2">
    <source>
        <dbReference type="ARBA" id="ARBA00009433"/>
    </source>
</evidence>
<dbReference type="Pfam" id="PF13183">
    <property type="entry name" value="Fer4_8"/>
    <property type="match status" value="1"/>
</dbReference>
<dbReference type="InterPro" id="IPR036010">
    <property type="entry name" value="2Fe-2S_ferredoxin-like_sf"/>
</dbReference>
<evidence type="ECO:0000256" key="7">
    <source>
        <dbReference type="ARBA" id="ARBA00023002"/>
    </source>
</evidence>
<proteinExistence type="inferred from homology"/>
<comment type="cofactor">
    <cofactor evidence="11">
        <name>[3Fe-4S] cluster</name>
        <dbReference type="ChEBI" id="CHEBI:21137"/>
    </cofactor>
    <text evidence="11">Binds 1 [3Fe-4S] cluster.</text>
</comment>
<evidence type="ECO:0000313" key="14">
    <source>
        <dbReference type="EMBL" id="MEY6433573.1"/>
    </source>
</evidence>
<keyword evidence="4" id="KW-0816">Tricarboxylic acid cycle</keyword>
<dbReference type="InterPro" id="IPR009051">
    <property type="entry name" value="Helical_ferredxn"/>
</dbReference>
<protein>
    <recommendedName>
        <fullName evidence="11">Fumarate reductase iron-sulfur subunit</fullName>
        <ecNumber evidence="11">1.3.5.1</ecNumber>
    </recommendedName>
</protein>
<keyword evidence="3 11" id="KW-0004">4Fe-4S</keyword>
<keyword evidence="5 11" id="KW-0001">2Fe-2S</keyword>
<evidence type="ECO:0000256" key="10">
    <source>
        <dbReference type="ARBA" id="ARBA00023291"/>
    </source>
</evidence>
<feature type="domain" description="2Fe-2S ferredoxin-type" evidence="12">
    <location>
        <begin position="3"/>
        <end position="94"/>
    </location>
</feature>
<keyword evidence="8 11" id="KW-0408">Iron</keyword>
<evidence type="ECO:0000256" key="8">
    <source>
        <dbReference type="ARBA" id="ARBA00023004"/>
    </source>
</evidence>
<comment type="similarity">
    <text evidence="2 11">Belongs to the succinate dehydrogenase/fumarate reductase iron-sulfur protein family.</text>
</comment>
<dbReference type="InterPro" id="IPR050573">
    <property type="entry name" value="SDH/FRD_Iron-Sulfur"/>
</dbReference>
<evidence type="ECO:0000313" key="15">
    <source>
        <dbReference type="Proteomes" id="UP001564408"/>
    </source>
</evidence>
<dbReference type="Proteomes" id="UP001564408">
    <property type="component" value="Unassembled WGS sequence"/>
</dbReference>
<dbReference type="NCBIfam" id="NF004616">
    <property type="entry name" value="PRK05950.1"/>
    <property type="match status" value="1"/>
</dbReference>
<evidence type="ECO:0000256" key="5">
    <source>
        <dbReference type="ARBA" id="ARBA00022714"/>
    </source>
</evidence>
<dbReference type="InterPro" id="IPR017896">
    <property type="entry name" value="4Fe4S_Fe-S-bd"/>
</dbReference>
<evidence type="ECO:0000256" key="3">
    <source>
        <dbReference type="ARBA" id="ARBA00022485"/>
    </source>
</evidence>
<comment type="cofactor">
    <cofactor evidence="11">
        <name>[4Fe-4S] cluster</name>
        <dbReference type="ChEBI" id="CHEBI:49883"/>
    </cofactor>
    <text evidence="11">Binds 1 [4Fe-4S] cluster.</text>
</comment>
<dbReference type="InterPro" id="IPR006058">
    <property type="entry name" value="2Fe2S_fd_BS"/>
</dbReference>
<dbReference type="EC" id="1.3.5.1" evidence="11"/>
<evidence type="ECO:0000259" key="13">
    <source>
        <dbReference type="PROSITE" id="PS51379"/>
    </source>
</evidence>
<evidence type="ECO:0000256" key="4">
    <source>
        <dbReference type="ARBA" id="ARBA00022532"/>
    </source>
</evidence>
<evidence type="ECO:0000256" key="6">
    <source>
        <dbReference type="ARBA" id="ARBA00022723"/>
    </source>
</evidence>
<dbReference type="InterPro" id="IPR004489">
    <property type="entry name" value="Succ_DH/fum_Rdtase_Fe-S"/>
</dbReference>
<dbReference type="InterPro" id="IPR025192">
    <property type="entry name" value="Succ_DH/fum_Rdtase_N"/>
</dbReference>
<comment type="cofactor">
    <cofactor evidence="11">
        <name>[2Fe-2S] cluster</name>
        <dbReference type="ChEBI" id="CHEBI:190135"/>
    </cofactor>
    <text evidence="11">Binds 1 [2Fe-2S] cluster.</text>
</comment>